<keyword evidence="5" id="KW-1185">Reference proteome</keyword>
<dbReference type="GO" id="GO:0051537">
    <property type="term" value="F:2 iron, 2 sulfur cluster binding"/>
    <property type="evidence" value="ECO:0007669"/>
    <property type="project" value="InterPro"/>
</dbReference>
<dbReference type="Proteomes" id="UP000652691">
    <property type="component" value="Unassembled WGS sequence"/>
</dbReference>
<dbReference type="RefSeq" id="WP_005284144.1">
    <property type="nucleotide sequence ID" value="NZ_BMDA01000001.1"/>
</dbReference>
<dbReference type="InterPro" id="IPR050415">
    <property type="entry name" value="MRET"/>
</dbReference>
<dbReference type="SUPFAM" id="SSF54292">
    <property type="entry name" value="2Fe-2S ferredoxin-like"/>
    <property type="match status" value="1"/>
</dbReference>
<dbReference type="PROSITE" id="PS51384">
    <property type="entry name" value="FAD_FR"/>
    <property type="match status" value="1"/>
</dbReference>
<name>N9RHI3_9GAMM</name>
<dbReference type="InterPro" id="IPR001433">
    <property type="entry name" value="OxRdtase_FAD/NAD-bd"/>
</dbReference>
<dbReference type="Pfam" id="PF00970">
    <property type="entry name" value="FAD_binding_6"/>
    <property type="match status" value="1"/>
</dbReference>
<dbReference type="InterPro" id="IPR012675">
    <property type="entry name" value="Beta-grasp_dom_sf"/>
</dbReference>
<dbReference type="CDD" id="cd00207">
    <property type="entry name" value="fer2"/>
    <property type="match status" value="1"/>
</dbReference>
<reference evidence="4" key="3">
    <citation type="submission" date="2024-03" db="EMBL/GenBank/DDBJ databases">
        <authorList>
            <person name="Sun Q."/>
            <person name="Sedlacek I."/>
        </authorList>
    </citation>
    <scope>NUCLEOTIDE SEQUENCE</scope>
    <source>
        <strain evidence="4">CCM 8635</strain>
    </source>
</reference>
<reference evidence="4 6" key="2">
    <citation type="journal article" date="2014" name="Int. J. Syst. Evol. Microbiol.">
        <title>Complete genome sequence of Corynebacterium casei LMG S-19264T (=DSM 44701T), isolated from a smear-ripened cheese.</title>
        <authorList>
            <consortium name="US DOE Joint Genome Institute (JGI-PGF)"/>
            <person name="Walter F."/>
            <person name="Albersmeier A."/>
            <person name="Kalinowski J."/>
            <person name="Ruckert C."/>
        </authorList>
    </citation>
    <scope>NUCLEOTIDE SEQUENCE [LARGE SCALE GENOMIC DNA]</scope>
    <source>
        <strain evidence="4 6">CCM 8635</strain>
    </source>
</reference>
<sequence>MTFKITLAEDHYFHCGQNDVILRAGLRHGFGMPYECNTGGCGTCKIEVVAGEIENLWPEAPGLTDRDRRKGRVLACQSRPKSACKIKVHLDEQCKPNIQPKQHRVQLIKVTPVTHDIVEIHLQSQQAADFLPGQYALLQINGELQRAYSMANLPNKEGRWVFQIKRVVGGQVTGLLFDELQRQQLAIVLDGPYGLAHLQPEESSVRPIICIAGGSGLAPMLSIARGAAQQARTQQQKLYFFHGGREARDLLNHSILNAWTGLGEQLVYVPATSFTAIAGISHGFIHEVVQQHLGQSIADYEVYCAGPPPMVQSIEQMAHAMGLPRKYIHFDRFF</sequence>
<dbReference type="EMBL" id="APSA01000005">
    <property type="protein sequence ID" value="ENX38607.1"/>
    <property type="molecule type" value="Genomic_DNA"/>
</dbReference>
<dbReference type="InterPro" id="IPR017938">
    <property type="entry name" value="Riboflavin_synthase-like_b-brl"/>
</dbReference>
<dbReference type="Gene3D" id="2.40.30.10">
    <property type="entry name" value="Translation factors"/>
    <property type="match status" value="1"/>
</dbReference>
<dbReference type="InterPro" id="IPR039261">
    <property type="entry name" value="FNR_nucleotide-bd"/>
</dbReference>
<dbReference type="PANTHER" id="PTHR47354:SF5">
    <property type="entry name" value="PROTEIN RFBI"/>
    <property type="match status" value="1"/>
</dbReference>
<dbReference type="Gene3D" id="3.40.50.80">
    <property type="entry name" value="Nucleotide-binding domain of ferredoxin-NADP reductase (FNR) module"/>
    <property type="match status" value="1"/>
</dbReference>
<dbReference type="HOGENOM" id="CLU_003827_7_0_6"/>
<gene>
    <name evidence="3" type="ORF">F888_01476</name>
    <name evidence="4" type="ORF">GCM10007354_18290</name>
</gene>
<feature type="domain" description="FAD-binding FR-type" evidence="2">
    <location>
        <begin position="100"/>
        <end position="199"/>
    </location>
</feature>
<evidence type="ECO:0000259" key="2">
    <source>
        <dbReference type="PROSITE" id="PS51384"/>
    </source>
</evidence>
<feature type="domain" description="2Fe-2S ferredoxin-type" evidence="1">
    <location>
        <begin position="3"/>
        <end position="94"/>
    </location>
</feature>
<proteinExistence type="predicted"/>
<dbReference type="InterPro" id="IPR001041">
    <property type="entry name" value="2Fe-2S_ferredoxin-type"/>
</dbReference>
<evidence type="ECO:0000313" key="4">
    <source>
        <dbReference type="EMBL" id="GGH35205.1"/>
    </source>
</evidence>
<dbReference type="Pfam" id="PF00111">
    <property type="entry name" value="Fer2"/>
    <property type="match status" value="1"/>
</dbReference>
<dbReference type="PATRIC" id="fig|1217698.3.peg.1423"/>
<dbReference type="InterPro" id="IPR008333">
    <property type="entry name" value="Cbr1-like_FAD-bd_dom"/>
</dbReference>
<evidence type="ECO:0000313" key="5">
    <source>
        <dbReference type="Proteomes" id="UP000013200"/>
    </source>
</evidence>
<evidence type="ECO:0000313" key="3">
    <source>
        <dbReference type="EMBL" id="ENX38607.1"/>
    </source>
</evidence>
<protein>
    <submittedName>
        <fullName evidence="4">Oxidoreductase</fullName>
    </submittedName>
</protein>
<organism evidence="3 5">
    <name type="scientific">Acinetobacter courvalinii</name>
    <dbReference type="NCBI Taxonomy" id="280147"/>
    <lineage>
        <taxon>Bacteria</taxon>
        <taxon>Pseudomonadati</taxon>
        <taxon>Pseudomonadota</taxon>
        <taxon>Gammaproteobacteria</taxon>
        <taxon>Moraxellales</taxon>
        <taxon>Moraxellaceae</taxon>
        <taxon>Acinetobacter</taxon>
    </lineage>
</organism>
<accession>N9RHI3</accession>
<dbReference type="AlphaFoldDB" id="N9RHI3"/>
<reference evidence="3 5" key="1">
    <citation type="submission" date="2013-02" db="EMBL/GenBank/DDBJ databases">
        <title>The Genome Sequence of Acinetobacter sp. NIPH 3623.</title>
        <authorList>
            <consortium name="The Broad Institute Genome Sequencing Platform"/>
            <consortium name="The Broad Institute Genome Sequencing Center for Infectious Disease"/>
            <person name="Cerqueira G."/>
            <person name="Feldgarden M."/>
            <person name="Courvalin P."/>
            <person name="Perichon B."/>
            <person name="Grillot-Courvalin C."/>
            <person name="Clermont D."/>
            <person name="Rocha E."/>
            <person name="Yoon E.-J."/>
            <person name="Nemec A."/>
            <person name="Walker B."/>
            <person name="Young S.K."/>
            <person name="Zeng Q."/>
            <person name="Gargeya S."/>
            <person name="Fitzgerald M."/>
            <person name="Haas B."/>
            <person name="Abouelleil A."/>
            <person name="Alvarado L."/>
            <person name="Arachchi H.M."/>
            <person name="Berlin A.M."/>
            <person name="Chapman S.B."/>
            <person name="Dewar J."/>
            <person name="Goldberg J."/>
            <person name="Griggs A."/>
            <person name="Gujja S."/>
            <person name="Hansen M."/>
            <person name="Howarth C."/>
            <person name="Imamovic A."/>
            <person name="Larimer J."/>
            <person name="McCowan C."/>
            <person name="Murphy C."/>
            <person name="Neiman D."/>
            <person name="Pearson M."/>
            <person name="Priest M."/>
            <person name="Roberts A."/>
            <person name="Saif S."/>
            <person name="Shea T."/>
            <person name="Sisk P."/>
            <person name="Sykes S."/>
            <person name="Wortman J."/>
            <person name="Nusbaum C."/>
            <person name="Birren B."/>
        </authorList>
    </citation>
    <scope>NUCLEOTIDE SEQUENCE [LARGE SCALE GENOMIC DNA]</scope>
    <source>
        <strain evidence="3 5">NIPH 3623</strain>
    </source>
</reference>
<dbReference type="PROSITE" id="PS00197">
    <property type="entry name" value="2FE2S_FER_1"/>
    <property type="match status" value="1"/>
</dbReference>
<dbReference type="Pfam" id="PF00175">
    <property type="entry name" value="NAD_binding_1"/>
    <property type="match status" value="1"/>
</dbReference>
<evidence type="ECO:0000259" key="1">
    <source>
        <dbReference type="PROSITE" id="PS51085"/>
    </source>
</evidence>
<dbReference type="GeneID" id="80104399"/>
<dbReference type="SUPFAM" id="SSF63380">
    <property type="entry name" value="Riboflavin synthase domain-like"/>
    <property type="match status" value="1"/>
</dbReference>
<dbReference type="InterPro" id="IPR006058">
    <property type="entry name" value="2Fe2S_fd_BS"/>
</dbReference>
<dbReference type="SUPFAM" id="SSF52343">
    <property type="entry name" value="Ferredoxin reductase-like, C-terminal NADP-linked domain"/>
    <property type="match status" value="1"/>
</dbReference>
<dbReference type="InterPro" id="IPR036010">
    <property type="entry name" value="2Fe-2S_ferredoxin-like_sf"/>
</dbReference>
<dbReference type="PRINTS" id="PR00410">
    <property type="entry name" value="PHEHYDRXLASE"/>
</dbReference>
<dbReference type="Gene3D" id="3.10.20.30">
    <property type="match status" value="1"/>
</dbReference>
<evidence type="ECO:0000313" key="6">
    <source>
        <dbReference type="Proteomes" id="UP000652691"/>
    </source>
</evidence>
<dbReference type="GO" id="GO:0016491">
    <property type="term" value="F:oxidoreductase activity"/>
    <property type="evidence" value="ECO:0007669"/>
    <property type="project" value="InterPro"/>
</dbReference>
<dbReference type="PANTHER" id="PTHR47354">
    <property type="entry name" value="NADH OXIDOREDUCTASE HCR"/>
    <property type="match status" value="1"/>
</dbReference>
<dbReference type="STRING" id="1217698.F888_01476"/>
<dbReference type="Proteomes" id="UP000013200">
    <property type="component" value="Unassembled WGS sequence"/>
</dbReference>
<dbReference type="EMBL" id="BMDA01000001">
    <property type="protein sequence ID" value="GGH35205.1"/>
    <property type="molecule type" value="Genomic_DNA"/>
</dbReference>
<dbReference type="PROSITE" id="PS51085">
    <property type="entry name" value="2FE2S_FER_2"/>
    <property type="match status" value="1"/>
</dbReference>
<comment type="caution">
    <text evidence="3">The sequence shown here is derived from an EMBL/GenBank/DDBJ whole genome shotgun (WGS) entry which is preliminary data.</text>
</comment>
<dbReference type="InterPro" id="IPR017927">
    <property type="entry name" value="FAD-bd_FR_type"/>
</dbReference>